<keyword evidence="4" id="KW-0732">Signal</keyword>
<feature type="domain" description="Fe/B12 periplasmic-binding" evidence="5">
    <location>
        <begin position="70"/>
        <end position="207"/>
    </location>
</feature>
<dbReference type="GO" id="GO:1901678">
    <property type="term" value="P:iron coordination entity transport"/>
    <property type="evidence" value="ECO:0007669"/>
    <property type="project" value="UniProtKB-ARBA"/>
</dbReference>
<dbReference type="SUPFAM" id="SSF53807">
    <property type="entry name" value="Helical backbone' metal receptor"/>
    <property type="match status" value="1"/>
</dbReference>
<accession>A0A563VNK2</accession>
<evidence type="ECO:0000256" key="1">
    <source>
        <dbReference type="ARBA" id="ARBA00004196"/>
    </source>
</evidence>
<dbReference type="PANTHER" id="PTHR30532">
    <property type="entry name" value="IRON III DICITRATE-BINDING PERIPLASMIC PROTEIN"/>
    <property type="match status" value="1"/>
</dbReference>
<dbReference type="InterPro" id="IPR002491">
    <property type="entry name" value="ABC_transptr_periplasmic_BD"/>
</dbReference>
<dbReference type="PROSITE" id="PS51257">
    <property type="entry name" value="PROKAR_LIPOPROTEIN"/>
    <property type="match status" value="1"/>
</dbReference>
<protein>
    <recommendedName>
        <fullName evidence="5">Fe/B12 periplasmic-binding domain-containing protein</fullName>
    </recommendedName>
</protein>
<gene>
    <name evidence="6" type="ORF">H1P_1770008</name>
</gene>
<evidence type="ECO:0000256" key="2">
    <source>
        <dbReference type="ARBA" id="ARBA00008814"/>
    </source>
</evidence>
<dbReference type="PROSITE" id="PS50983">
    <property type="entry name" value="FE_B12_PBP"/>
    <property type="match status" value="1"/>
</dbReference>
<keyword evidence="7" id="KW-1185">Reference proteome</keyword>
<dbReference type="EMBL" id="CAACVJ010000087">
    <property type="protein sequence ID" value="VEP13001.1"/>
    <property type="molecule type" value="Genomic_DNA"/>
</dbReference>
<organism evidence="6 7">
    <name type="scientific">Hyella patelloides LEGE 07179</name>
    <dbReference type="NCBI Taxonomy" id="945734"/>
    <lineage>
        <taxon>Bacteria</taxon>
        <taxon>Bacillati</taxon>
        <taxon>Cyanobacteriota</taxon>
        <taxon>Cyanophyceae</taxon>
        <taxon>Pleurocapsales</taxon>
        <taxon>Hyellaceae</taxon>
        <taxon>Hyella</taxon>
    </lineage>
</organism>
<dbReference type="Proteomes" id="UP000320055">
    <property type="component" value="Unassembled WGS sequence"/>
</dbReference>
<comment type="similarity">
    <text evidence="2">Belongs to the bacterial solute-binding protein 8 family.</text>
</comment>
<evidence type="ECO:0000259" key="5">
    <source>
        <dbReference type="PROSITE" id="PS50983"/>
    </source>
</evidence>
<dbReference type="GO" id="GO:0030288">
    <property type="term" value="C:outer membrane-bounded periplasmic space"/>
    <property type="evidence" value="ECO:0007669"/>
    <property type="project" value="TreeGrafter"/>
</dbReference>
<comment type="subcellular location">
    <subcellularLocation>
        <location evidence="1">Cell envelope</location>
    </subcellularLocation>
</comment>
<dbReference type="PANTHER" id="PTHR30532:SF24">
    <property type="entry name" value="FERRIC ENTEROBACTIN-BINDING PERIPLASMIC PROTEIN FEPB"/>
    <property type="match status" value="1"/>
</dbReference>
<evidence type="ECO:0000256" key="4">
    <source>
        <dbReference type="ARBA" id="ARBA00022729"/>
    </source>
</evidence>
<reference evidence="6 7" key="1">
    <citation type="submission" date="2019-01" db="EMBL/GenBank/DDBJ databases">
        <authorList>
            <person name="Brito A."/>
        </authorList>
    </citation>
    <scope>NUCLEOTIDE SEQUENCE [LARGE SCALE GENOMIC DNA]</scope>
    <source>
        <strain evidence="6">1</strain>
    </source>
</reference>
<evidence type="ECO:0000313" key="6">
    <source>
        <dbReference type="EMBL" id="VEP13001.1"/>
    </source>
</evidence>
<dbReference type="Gene3D" id="3.40.50.1980">
    <property type="entry name" value="Nitrogenase molybdenum iron protein domain"/>
    <property type="match status" value="1"/>
</dbReference>
<name>A0A563VNK2_9CYAN</name>
<sequence length="207" mass="23240">MPRLRRYLSWFILGICTVILIVACDRGAYLEGNRPPNSLTSDRPTPASSESCRLVSHEMGETEVCGQPQKVAALSPHILDSILALGVQPAAYAESIDLKIQTYDNPQEQILYPGQWVKTQPIGVGDRYSPSLERLTLVQPDLILGEKLYNQDEYPSSSHFEGKKKKCSLVKIENKEEKRLLKHNLIKYVILKGKNGHQKLISTQKLG</sequence>
<proteinExistence type="inferred from homology"/>
<keyword evidence="3" id="KW-0813">Transport</keyword>
<dbReference type="RefSeq" id="WP_186376072.1">
    <property type="nucleotide sequence ID" value="NZ_LR213928.1"/>
</dbReference>
<dbReference type="AlphaFoldDB" id="A0A563VNK2"/>
<evidence type="ECO:0000313" key="7">
    <source>
        <dbReference type="Proteomes" id="UP000320055"/>
    </source>
</evidence>
<dbReference type="InterPro" id="IPR051313">
    <property type="entry name" value="Bact_iron-sidero_bind"/>
</dbReference>
<evidence type="ECO:0000256" key="3">
    <source>
        <dbReference type="ARBA" id="ARBA00022448"/>
    </source>
</evidence>